<keyword evidence="2" id="KW-1185">Reference proteome</keyword>
<dbReference type="STRING" id="333138.LQ50_22205"/>
<dbReference type="AlphaFoldDB" id="A0A0B0IAK4"/>
<organism evidence="1 2">
    <name type="scientific">Halalkalibacter okhensis</name>
    <dbReference type="NCBI Taxonomy" id="333138"/>
    <lineage>
        <taxon>Bacteria</taxon>
        <taxon>Bacillati</taxon>
        <taxon>Bacillota</taxon>
        <taxon>Bacilli</taxon>
        <taxon>Bacillales</taxon>
        <taxon>Bacillaceae</taxon>
        <taxon>Halalkalibacter</taxon>
    </lineage>
</organism>
<accession>A0A0B0IAK4</accession>
<sequence length="505" mass="59767">MRRFIGEVTWNSKWVCPFDSPWTIIEKIKYANALTTRDFLGLIGTEYVRPVKSNMNARFIDLFTLEGIDDMNFKQIFSFSLFEHNQSMINLLTDPIYDGKNNLLKYFYPQLYFCPQCITQGFHSLLHQFKLLNNICPFHQIPLVNSSSICCGNSENNQQYRTNFRNKLNSFQCNCGNTFSNFINPYRPKWYQPTFHKIKFTELKEWMLLPPDEKKIITSSLFFVDKKETDDNSYTMIRNLLKTSNNIKNNFIHTKDLRENHTTVKKLNALNFPIKTNQSSLKYYGFGIKYNEIIFQETKTIINCTARKLRKEIYSKHKHCLIRMKKNLHSRNCCPIAKAYLQWRYAIQGFDQIYDVDNSQSYSDRLYKRRLDYANHVDREFLYLLTDDLNSMFEITDLDNVQEFIKLLKRLVYYLAINYFNYILEQLSLGKADIPDLVTHGDYIEPFIIEVPIVKGGPFVFHSWGERATINIDYQKICPSKTTTRVSNTTEEINKHPLKDAIDRI</sequence>
<comment type="caution">
    <text evidence="1">The sequence shown here is derived from an EMBL/GenBank/DDBJ whole genome shotgun (WGS) entry which is preliminary data.</text>
</comment>
<dbReference type="EMBL" id="JRJU01000044">
    <property type="protein sequence ID" value="KHF38300.1"/>
    <property type="molecule type" value="Genomic_DNA"/>
</dbReference>
<evidence type="ECO:0000313" key="1">
    <source>
        <dbReference type="EMBL" id="KHF38300.1"/>
    </source>
</evidence>
<dbReference type="eggNOG" id="ENOG5030CBD">
    <property type="taxonomic scope" value="Bacteria"/>
</dbReference>
<reference evidence="1 2" key="1">
    <citation type="submission" date="2014-09" db="EMBL/GenBank/DDBJ databases">
        <title>Genome sequencing and annotation of Bacillus Okhensis strain Kh10-101T.</title>
        <authorList>
            <person name="Prakash J.S."/>
        </authorList>
    </citation>
    <scope>NUCLEOTIDE SEQUENCE [LARGE SCALE GENOMIC DNA]</scope>
    <source>
        <strain evidence="2">Kh10-101T</strain>
    </source>
</reference>
<proteinExistence type="predicted"/>
<gene>
    <name evidence="1" type="ORF">LQ50_22205</name>
</gene>
<dbReference type="Proteomes" id="UP000030832">
    <property type="component" value="Unassembled WGS sequence"/>
</dbReference>
<protein>
    <submittedName>
        <fullName evidence="1">Uncharacterized protein</fullName>
    </submittedName>
</protein>
<evidence type="ECO:0000313" key="2">
    <source>
        <dbReference type="Proteomes" id="UP000030832"/>
    </source>
</evidence>
<name>A0A0B0IAK4_9BACI</name>
<dbReference type="RefSeq" id="WP_034633152.1">
    <property type="nucleotide sequence ID" value="NZ_JRJU01000044.1"/>
</dbReference>